<organism evidence="4 5">
    <name type="scientific">Rhodococcus erythropolis</name>
    <name type="common">Arthrobacter picolinophilus</name>
    <dbReference type="NCBI Taxonomy" id="1833"/>
    <lineage>
        <taxon>Bacteria</taxon>
        <taxon>Bacillati</taxon>
        <taxon>Actinomycetota</taxon>
        <taxon>Actinomycetes</taxon>
        <taxon>Mycobacteriales</taxon>
        <taxon>Nocardiaceae</taxon>
        <taxon>Rhodococcus</taxon>
        <taxon>Rhodococcus erythropolis group</taxon>
    </lineage>
</organism>
<evidence type="ECO:0000313" key="4">
    <source>
        <dbReference type="EMBL" id="KAB2582335.1"/>
    </source>
</evidence>
<reference evidence="4 5" key="1">
    <citation type="journal article" date="2017" name="Poromechanics V (2013)">
        <title>Genomic Characterization of the Arsenic-Tolerant Actinobacterium, &lt;i&gt;Rhodococcus erythropolis&lt;/i&gt; S43.</title>
        <authorList>
            <person name="Retamal-Morales G."/>
            <person name="Mehnert M."/>
            <person name="Schwabe R."/>
            <person name="Tischler D."/>
            <person name="Schloemann M."/>
            <person name="Levican G.J."/>
        </authorList>
    </citation>
    <scope>NUCLEOTIDE SEQUENCE [LARGE SCALE GENOMIC DNA]</scope>
    <source>
        <strain evidence="4 5">S43</strain>
    </source>
</reference>
<dbReference type="AlphaFoldDB" id="A0A0C3A9H2"/>
<dbReference type="InterPro" id="IPR000843">
    <property type="entry name" value="HTH_LacI"/>
</dbReference>
<dbReference type="PANTHER" id="PTHR30146:SF109">
    <property type="entry name" value="HTH-TYPE TRANSCRIPTIONAL REGULATOR GALS"/>
    <property type="match status" value="1"/>
</dbReference>
<proteinExistence type="predicted"/>
<dbReference type="Gene3D" id="3.40.50.2300">
    <property type="match status" value="2"/>
</dbReference>
<name>A0A0C3A9H2_RHOER</name>
<dbReference type="InterPro" id="IPR010982">
    <property type="entry name" value="Lambda_DNA-bd_dom_sf"/>
</dbReference>
<dbReference type="InterPro" id="IPR028082">
    <property type="entry name" value="Peripla_BP_I"/>
</dbReference>
<dbReference type="Proteomes" id="UP000325576">
    <property type="component" value="Unassembled WGS sequence"/>
</dbReference>
<accession>A0A0C3A9H2</accession>
<dbReference type="RefSeq" id="WP_019747686.1">
    <property type="nucleotide sequence ID" value="NZ_CP070870.1"/>
</dbReference>
<dbReference type="SUPFAM" id="SSF47413">
    <property type="entry name" value="lambda repressor-like DNA-binding domains"/>
    <property type="match status" value="1"/>
</dbReference>
<dbReference type="SMART" id="SM00354">
    <property type="entry name" value="HTH_LACI"/>
    <property type="match status" value="1"/>
</dbReference>
<dbReference type="GO" id="GO:0000976">
    <property type="term" value="F:transcription cis-regulatory region binding"/>
    <property type="evidence" value="ECO:0007669"/>
    <property type="project" value="TreeGrafter"/>
</dbReference>
<keyword evidence="1" id="KW-0805">Transcription regulation</keyword>
<sequence length="333" mass="35111">MEVNSRRPTLQDVADLAGVSRALVSIVIRDVPGASDATRVRVKAAADELGYRPDNAARLLRQHRSRLIGVSYVAAQTFHAELLDEIYVAAERSRYDVVLSAVSERRPDSRATRTLLDDRCEAILLLGSQAPEAEIVDLADKVPVVVIARKMSSVHVDVVRTDDEAGAVMAVNHLVELGHRSIAHVDGGRGPGAQERRQGYRKAMRAAGLEPRILPGGLTEEFGAAAARSMVEGGLPGAVFAFNDRCALGVLDVFLRAGISVPGDVSVIGFDNSALAGLAHIDLTSVGQDTAFLGGAAVERISERLDGGSGPLGKDIVAQPQLVVRGSTGPAGH</sequence>
<gene>
    <name evidence="4" type="ORF">BS297_26295</name>
</gene>
<dbReference type="EMBL" id="MRBO01000701">
    <property type="protein sequence ID" value="KAB2582335.1"/>
    <property type="molecule type" value="Genomic_DNA"/>
</dbReference>
<dbReference type="CDD" id="cd06267">
    <property type="entry name" value="PBP1_LacI_sugar_binding-like"/>
    <property type="match status" value="1"/>
</dbReference>
<dbReference type="PROSITE" id="PS50932">
    <property type="entry name" value="HTH_LACI_2"/>
    <property type="match status" value="1"/>
</dbReference>
<keyword evidence="2" id="KW-0238">DNA-binding</keyword>
<comment type="caution">
    <text evidence="4">The sequence shown here is derived from an EMBL/GenBank/DDBJ whole genome shotgun (WGS) entry which is preliminary data.</text>
</comment>
<dbReference type="PANTHER" id="PTHR30146">
    <property type="entry name" value="LACI-RELATED TRANSCRIPTIONAL REPRESSOR"/>
    <property type="match status" value="1"/>
</dbReference>
<evidence type="ECO:0000256" key="2">
    <source>
        <dbReference type="ARBA" id="ARBA00023125"/>
    </source>
</evidence>
<dbReference type="SUPFAM" id="SSF53822">
    <property type="entry name" value="Periplasmic binding protein-like I"/>
    <property type="match status" value="1"/>
</dbReference>
<dbReference type="CDD" id="cd01392">
    <property type="entry name" value="HTH_LacI"/>
    <property type="match status" value="1"/>
</dbReference>
<dbReference type="GO" id="GO:0003700">
    <property type="term" value="F:DNA-binding transcription factor activity"/>
    <property type="evidence" value="ECO:0007669"/>
    <property type="project" value="TreeGrafter"/>
</dbReference>
<keyword evidence="3" id="KW-0804">Transcription</keyword>
<dbReference type="Pfam" id="PF13377">
    <property type="entry name" value="Peripla_BP_3"/>
    <property type="match status" value="1"/>
</dbReference>
<dbReference type="InterPro" id="IPR046335">
    <property type="entry name" value="LacI/GalR-like_sensor"/>
</dbReference>
<evidence type="ECO:0000256" key="3">
    <source>
        <dbReference type="ARBA" id="ARBA00023163"/>
    </source>
</evidence>
<evidence type="ECO:0000313" key="5">
    <source>
        <dbReference type="Proteomes" id="UP000325576"/>
    </source>
</evidence>
<protein>
    <submittedName>
        <fullName evidence="4">LacI family transcriptional regulator</fullName>
    </submittedName>
</protein>
<dbReference type="Gene3D" id="1.10.260.40">
    <property type="entry name" value="lambda repressor-like DNA-binding domains"/>
    <property type="match status" value="1"/>
</dbReference>
<dbReference type="Pfam" id="PF00356">
    <property type="entry name" value="LacI"/>
    <property type="match status" value="1"/>
</dbReference>
<evidence type="ECO:0000256" key="1">
    <source>
        <dbReference type="ARBA" id="ARBA00023015"/>
    </source>
</evidence>